<feature type="domain" description="N-acetyltransferase" evidence="1">
    <location>
        <begin position="1"/>
        <end position="128"/>
    </location>
</feature>
<name>A0ABU1X5A1_SPHXE</name>
<dbReference type="PROSITE" id="PS51186">
    <property type="entry name" value="GNAT"/>
    <property type="match status" value="1"/>
</dbReference>
<keyword evidence="3" id="KW-1185">Reference proteome</keyword>
<dbReference type="InterPro" id="IPR000182">
    <property type="entry name" value="GNAT_dom"/>
</dbReference>
<gene>
    <name evidence="2" type="ORF">J2W40_003599</name>
</gene>
<dbReference type="RefSeq" id="WP_310227297.1">
    <property type="nucleotide sequence ID" value="NZ_JAVDWV010000020.1"/>
</dbReference>
<comment type="caution">
    <text evidence="2">The sequence shown here is derived from an EMBL/GenBank/DDBJ whole genome shotgun (WGS) entry which is preliminary data.</text>
</comment>
<organism evidence="2 3">
    <name type="scientific">Sphingobium xenophagum</name>
    <dbReference type="NCBI Taxonomy" id="121428"/>
    <lineage>
        <taxon>Bacteria</taxon>
        <taxon>Pseudomonadati</taxon>
        <taxon>Pseudomonadota</taxon>
        <taxon>Alphaproteobacteria</taxon>
        <taxon>Sphingomonadales</taxon>
        <taxon>Sphingomonadaceae</taxon>
        <taxon>Sphingobium</taxon>
    </lineage>
</organism>
<dbReference type="CDD" id="cd04301">
    <property type="entry name" value="NAT_SF"/>
    <property type="match status" value="1"/>
</dbReference>
<dbReference type="Proteomes" id="UP001267638">
    <property type="component" value="Unassembled WGS sequence"/>
</dbReference>
<dbReference type="Gene3D" id="3.40.630.30">
    <property type="match status" value="1"/>
</dbReference>
<evidence type="ECO:0000313" key="3">
    <source>
        <dbReference type="Proteomes" id="UP001267638"/>
    </source>
</evidence>
<protein>
    <submittedName>
        <fullName evidence="2">Ribosomal protein S18 acetylase RimI-like enzyme</fullName>
    </submittedName>
</protein>
<reference evidence="2 3" key="1">
    <citation type="submission" date="2023-07" db="EMBL/GenBank/DDBJ databases">
        <title>Sorghum-associated microbial communities from plants grown in Nebraska, USA.</title>
        <authorList>
            <person name="Schachtman D."/>
        </authorList>
    </citation>
    <scope>NUCLEOTIDE SEQUENCE [LARGE SCALE GENOMIC DNA]</scope>
    <source>
        <strain evidence="2 3">4256</strain>
    </source>
</reference>
<evidence type="ECO:0000259" key="1">
    <source>
        <dbReference type="PROSITE" id="PS51186"/>
    </source>
</evidence>
<dbReference type="EMBL" id="JAVDWV010000020">
    <property type="protein sequence ID" value="MDR7156754.1"/>
    <property type="molecule type" value="Genomic_DNA"/>
</dbReference>
<evidence type="ECO:0000313" key="2">
    <source>
        <dbReference type="EMBL" id="MDR7156754.1"/>
    </source>
</evidence>
<proteinExistence type="predicted"/>
<dbReference type="InterPro" id="IPR016181">
    <property type="entry name" value="Acyl_CoA_acyltransferase"/>
</dbReference>
<dbReference type="SUPFAM" id="SSF55729">
    <property type="entry name" value="Acyl-CoA N-acyltransferases (Nat)"/>
    <property type="match status" value="1"/>
</dbReference>
<accession>A0ABU1X5A1</accession>
<sequence>MALLCQLDKVTIDKRGVVNNLERVEKAGGGTLLAVLKGIIGCCSWALIPTLQYGLIGRITVLIVDEGHRRKGIATALLDAATKALRDTGCTRIEVMSDIAIKNAHNFFRASRFEQTSYRFARAIDAKA</sequence>
<dbReference type="Pfam" id="PF00583">
    <property type="entry name" value="Acetyltransf_1"/>
    <property type="match status" value="1"/>
</dbReference>